<name>A0A382XKJ8_9ZZZZ</name>
<dbReference type="InterPro" id="IPR045509">
    <property type="entry name" value="HD_assoc_2"/>
</dbReference>
<sequence length="270" mass="30702">IHSLIQGRSDHPLRGLVSGSLDLDKMDYLRRDARFCGVPYGEVDIDRLLQGLVVLEDPETGQPEVGVHEKAVTALESLLFAKYQMFRNVYWHHGVRAAAALYKRIVNEAVREKILDPEELVGPTDEEFIYETARRARESKTPIGERLATRWIPALKARKLPKRALEVTAAELGDRVVEDWVHSETSLKREAEDTLAQEVGLESGEVVIDFPAKRTMFQLNLLIKRRKGQVERLGPDGLPGLIDLPRVAEELYASTRVLRGFTFERRLLDR</sequence>
<dbReference type="AlphaFoldDB" id="A0A382XKJ8"/>
<organism evidence="2">
    <name type="scientific">marine metagenome</name>
    <dbReference type="NCBI Taxonomy" id="408172"/>
    <lineage>
        <taxon>unclassified sequences</taxon>
        <taxon>metagenomes</taxon>
        <taxon>ecological metagenomes</taxon>
    </lineage>
</organism>
<dbReference type="Gene3D" id="1.10.3210.10">
    <property type="entry name" value="Hypothetical protein af1432"/>
    <property type="match status" value="1"/>
</dbReference>
<dbReference type="GO" id="GO:0008832">
    <property type="term" value="F:dGTPase activity"/>
    <property type="evidence" value="ECO:0007669"/>
    <property type="project" value="TreeGrafter"/>
</dbReference>
<dbReference type="PANTHER" id="PTHR11373:SF4">
    <property type="entry name" value="DEOXYNUCLEOSIDE TRIPHOSPHATE TRIPHOSPHOHYDROLASE SAMHD1"/>
    <property type="match status" value="1"/>
</dbReference>
<evidence type="ECO:0000259" key="1">
    <source>
        <dbReference type="Pfam" id="PF19276"/>
    </source>
</evidence>
<proteinExistence type="predicted"/>
<feature type="domain" description="HD-associated" evidence="1">
    <location>
        <begin position="43"/>
        <end position="226"/>
    </location>
</feature>
<feature type="non-terminal residue" evidence="2">
    <location>
        <position position="1"/>
    </location>
</feature>
<protein>
    <recommendedName>
        <fullName evidence="1">HD-associated domain-containing protein</fullName>
    </recommendedName>
</protein>
<feature type="non-terminal residue" evidence="2">
    <location>
        <position position="270"/>
    </location>
</feature>
<dbReference type="GO" id="GO:0006203">
    <property type="term" value="P:dGTP catabolic process"/>
    <property type="evidence" value="ECO:0007669"/>
    <property type="project" value="TreeGrafter"/>
</dbReference>
<dbReference type="SUPFAM" id="SSF109604">
    <property type="entry name" value="HD-domain/PDEase-like"/>
    <property type="match status" value="1"/>
</dbReference>
<reference evidence="2" key="1">
    <citation type="submission" date="2018-05" db="EMBL/GenBank/DDBJ databases">
        <authorList>
            <person name="Lanie J.A."/>
            <person name="Ng W.-L."/>
            <person name="Kazmierczak K.M."/>
            <person name="Andrzejewski T.M."/>
            <person name="Davidsen T.M."/>
            <person name="Wayne K.J."/>
            <person name="Tettelin H."/>
            <person name="Glass J.I."/>
            <person name="Rusch D."/>
            <person name="Podicherti R."/>
            <person name="Tsui H.-C.T."/>
            <person name="Winkler M.E."/>
        </authorList>
    </citation>
    <scope>NUCLEOTIDE SEQUENCE</scope>
</reference>
<evidence type="ECO:0000313" key="2">
    <source>
        <dbReference type="EMBL" id="SVD70838.1"/>
    </source>
</evidence>
<dbReference type="EMBL" id="UINC01168021">
    <property type="protein sequence ID" value="SVD70838.1"/>
    <property type="molecule type" value="Genomic_DNA"/>
</dbReference>
<accession>A0A382XKJ8</accession>
<dbReference type="PANTHER" id="PTHR11373">
    <property type="entry name" value="DEOXYNUCLEOSIDE TRIPHOSPHATE TRIPHOSPHOHYDROLASE"/>
    <property type="match status" value="1"/>
</dbReference>
<gene>
    <name evidence="2" type="ORF">METZ01_LOCUS423692</name>
</gene>
<dbReference type="Pfam" id="PF19276">
    <property type="entry name" value="HD_assoc_2"/>
    <property type="match status" value="1"/>
</dbReference>
<dbReference type="InterPro" id="IPR050135">
    <property type="entry name" value="dGTPase-like"/>
</dbReference>